<evidence type="ECO:0000256" key="8">
    <source>
        <dbReference type="ARBA" id="ARBA00039903"/>
    </source>
</evidence>
<evidence type="ECO:0000256" key="12">
    <source>
        <dbReference type="ARBA" id="ARBA00056546"/>
    </source>
</evidence>
<dbReference type="GeneTree" id="ENSGT00880000138038"/>
<proteinExistence type="inferred from homology"/>
<dbReference type="Proteomes" id="UP000694388">
    <property type="component" value="Unplaced"/>
</dbReference>
<dbReference type="OMA" id="RAMRMMS"/>
<dbReference type="GO" id="GO:0005829">
    <property type="term" value="C:cytosol"/>
    <property type="evidence" value="ECO:0007669"/>
    <property type="project" value="UniProtKB-SubCell"/>
</dbReference>
<dbReference type="PANTHER" id="PTHR11941:SF27">
    <property type="entry name" value="ETHYLMALONYL-COA DECARBOXYLASE"/>
    <property type="match status" value="1"/>
</dbReference>
<evidence type="ECO:0000256" key="2">
    <source>
        <dbReference type="ARBA" id="ARBA00005254"/>
    </source>
</evidence>
<evidence type="ECO:0000256" key="4">
    <source>
        <dbReference type="ARBA" id="ARBA00023239"/>
    </source>
</evidence>
<evidence type="ECO:0000256" key="9">
    <source>
        <dbReference type="ARBA" id="ARBA00042052"/>
    </source>
</evidence>
<evidence type="ECO:0000313" key="15">
    <source>
        <dbReference type="Proteomes" id="UP000694388"/>
    </source>
</evidence>
<evidence type="ECO:0000256" key="10">
    <source>
        <dbReference type="ARBA" id="ARBA00042182"/>
    </source>
</evidence>
<comment type="catalytic activity">
    <reaction evidence="6">
        <text>(2R)-ethylmalonyl-CoA + H(+) = butanoyl-CoA + CO2</text>
        <dbReference type="Rhea" id="RHEA:59540"/>
        <dbReference type="ChEBI" id="CHEBI:15378"/>
        <dbReference type="ChEBI" id="CHEBI:16526"/>
        <dbReference type="ChEBI" id="CHEBI:57371"/>
        <dbReference type="ChEBI" id="CHEBI:85316"/>
        <dbReference type="EC" id="4.1.1.94"/>
    </reaction>
    <physiologicalReaction direction="left-to-right" evidence="6">
        <dbReference type="Rhea" id="RHEA:59541"/>
    </physiologicalReaction>
</comment>
<comment type="similarity">
    <text evidence="2 13">Belongs to the enoyl-CoA hydratase/isomerase family.</text>
</comment>
<dbReference type="PROSITE" id="PS00166">
    <property type="entry name" value="ENOYL_COA_HYDRATASE"/>
    <property type="match status" value="1"/>
</dbReference>
<organism evidence="14 15">
    <name type="scientific">Eptatretus burgeri</name>
    <name type="common">Inshore hagfish</name>
    <dbReference type="NCBI Taxonomy" id="7764"/>
    <lineage>
        <taxon>Eukaryota</taxon>
        <taxon>Metazoa</taxon>
        <taxon>Chordata</taxon>
        <taxon>Craniata</taxon>
        <taxon>Vertebrata</taxon>
        <taxon>Cyclostomata</taxon>
        <taxon>Myxini</taxon>
        <taxon>Myxiniformes</taxon>
        <taxon>Myxinidae</taxon>
        <taxon>Eptatretinae</taxon>
        <taxon>Eptatretus</taxon>
    </lineage>
</organism>
<dbReference type="InterPro" id="IPR029045">
    <property type="entry name" value="ClpP/crotonase-like_dom_sf"/>
</dbReference>
<accession>A0A8C4N8G3</accession>
<comment type="subcellular location">
    <subcellularLocation>
        <location evidence="1">Cytoplasm</location>
        <location evidence="1">Cytosol</location>
    </subcellularLocation>
</comment>
<dbReference type="CDD" id="cd06558">
    <property type="entry name" value="crotonase-like"/>
    <property type="match status" value="1"/>
</dbReference>
<dbReference type="AlphaFoldDB" id="A0A8C4N8G3"/>
<keyword evidence="4" id="KW-0456">Lyase</keyword>
<comment type="catalytic activity">
    <reaction evidence="5">
        <text>(2S)-ethylmalonyl-CoA + H(+) = butanoyl-CoA + CO2</text>
        <dbReference type="Rhea" id="RHEA:32131"/>
        <dbReference type="ChEBI" id="CHEBI:15378"/>
        <dbReference type="ChEBI" id="CHEBI:16526"/>
        <dbReference type="ChEBI" id="CHEBI:57371"/>
        <dbReference type="ChEBI" id="CHEBI:60909"/>
        <dbReference type="EC" id="4.1.1.94"/>
    </reaction>
    <physiologicalReaction direction="left-to-right" evidence="5">
        <dbReference type="Rhea" id="RHEA:32132"/>
    </physiologicalReaction>
</comment>
<dbReference type="Gene3D" id="3.90.226.10">
    <property type="entry name" value="2-enoyl-CoA Hydratase, Chain A, domain 1"/>
    <property type="match status" value="1"/>
</dbReference>
<dbReference type="PANTHER" id="PTHR11941">
    <property type="entry name" value="ENOYL-COA HYDRATASE-RELATED"/>
    <property type="match status" value="1"/>
</dbReference>
<comment type="catalytic activity">
    <reaction evidence="11">
        <text>(S)-methylmalonyl-CoA + H(+) = propanoyl-CoA + CO2</text>
        <dbReference type="Rhea" id="RHEA:61340"/>
        <dbReference type="ChEBI" id="CHEBI:15378"/>
        <dbReference type="ChEBI" id="CHEBI:16526"/>
        <dbReference type="ChEBI" id="CHEBI:57327"/>
        <dbReference type="ChEBI" id="CHEBI:57392"/>
        <dbReference type="EC" id="4.1.1.94"/>
    </reaction>
    <physiologicalReaction direction="left-to-right" evidence="11">
        <dbReference type="Rhea" id="RHEA:61341"/>
    </physiologicalReaction>
</comment>
<evidence type="ECO:0000256" key="11">
    <source>
        <dbReference type="ARBA" id="ARBA00047446"/>
    </source>
</evidence>
<evidence type="ECO:0000256" key="3">
    <source>
        <dbReference type="ARBA" id="ARBA00022490"/>
    </source>
</evidence>
<dbReference type="InterPro" id="IPR001753">
    <property type="entry name" value="Enoyl-CoA_hydra/iso"/>
</dbReference>
<sequence length="234" mass="25199">MLSFGSFSLWFVRRPVDRFSLCVRRLSLPTKSDANEAATEEQLLGFPGGSVELKLHEESDGENSGLALITMNNPRRRNAFSGAMMVEMRRAVEKLEVWKHGKGLILHGSGNTFCSGSDLNAVRALSTTKDATMMSLYMQNTLARLLRLPILSVALVHGKALGGGAELTTACDFRLMSPSGEICFVHKHMGLVPGWGGATHLSRILGPCTTLRIIAGATRLGPIGFGIGLGRCNS</sequence>
<evidence type="ECO:0000256" key="13">
    <source>
        <dbReference type="RuleBase" id="RU003707"/>
    </source>
</evidence>
<reference evidence="14" key="2">
    <citation type="submission" date="2025-09" db="UniProtKB">
        <authorList>
            <consortium name="Ensembl"/>
        </authorList>
    </citation>
    <scope>IDENTIFICATION</scope>
</reference>
<dbReference type="InterPro" id="IPR018376">
    <property type="entry name" value="Enoyl-CoA_hyd/isom_CS"/>
</dbReference>
<keyword evidence="3" id="KW-0963">Cytoplasm</keyword>
<evidence type="ECO:0000313" key="14">
    <source>
        <dbReference type="Ensembl" id="ENSEBUP00000003864.1"/>
    </source>
</evidence>
<evidence type="ECO:0000256" key="6">
    <source>
        <dbReference type="ARBA" id="ARBA00036541"/>
    </source>
</evidence>
<reference evidence="14" key="1">
    <citation type="submission" date="2025-08" db="UniProtKB">
        <authorList>
            <consortium name="Ensembl"/>
        </authorList>
    </citation>
    <scope>IDENTIFICATION</scope>
</reference>
<dbReference type="GO" id="GO:0004492">
    <property type="term" value="F:methyl/ethyl malonyl-CoA decarboxylase activity"/>
    <property type="evidence" value="ECO:0007669"/>
    <property type="project" value="UniProtKB-EC"/>
</dbReference>
<dbReference type="Pfam" id="PF00378">
    <property type="entry name" value="ECH_1"/>
    <property type="match status" value="1"/>
</dbReference>
<dbReference type="GO" id="GO:0006635">
    <property type="term" value="P:fatty acid beta-oxidation"/>
    <property type="evidence" value="ECO:0007669"/>
    <property type="project" value="TreeGrafter"/>
</dbReference>
<evidence type="ECO:0000256" key="5">
    <source>
        <dbReference type="ARBA" id="ARBA00036343"/>
    </source>
</evidence>
<evidence type="ECO:0000256" key="7">
    <source>
        <dbReference type="ARBA" id="ARBA00038883"/>
    </source>
</evidence>
<dbReference type="SUPFAM" id="SSF52096">
    <property type="entry name" value="ClpP/crotonase"/>
    <property type="match status" value="1"/>
</dbReference>
<protein>
    <recommendedName>
        <fullName evidence="8">Ethylmalonyl-CoA decarboxylase</fullName>
        <ecNumber evidence="7">4.1.1.94</ecNumber>
    </recommendedName>
    <alternativeName>
        <fullName evidence="10">Enoyl-CoA hydratase domain-containing protein 1</fullName>
    </alternativeName>
    <alternativeName>
        <fullName evidence="9">Methylmalonyl-CoA decarboxylase</fullName>
    </alternativeName>
</protein>
<dbReference type="Ensembl" id="ENSEBUT00000004261.1">
    <property type="protein sequence ID" value="ENSEBUP00000003864.1"/>
    <property type="gene ID" value="ENSEBUG00000002766.1"/>
</dbReference>
<dbReference type="EC" id="4.1.1.94" evidence="7"/>
<evidence type="ECO:0000256" key="1">
    <source>
        <dbReference type="ARBA" id="ARBA00004514"/>
    </source>
</evidence>
<keyword evidence="15" id="KW-1185">Reference proteome</keyword>
<comment type="function">
    <text evidence="12">Decarboxylates ethylmalonyl-CoA, a potentially toxic metabolite, to form butyryl-CoA, suggesting it might be involved in metabolite proofreading. Acts preferentially on (S)-ethylmalonyl-CoA but also has some activity on the (R)-isomer. Also has methylmalonyl-CoA decarboxylase activity at lower level.</text>
</comment>
<name>A0A8C4N8G3_EPTBU</name>